<dbReference type="InterPro" id="IPR012312">
    <property type="entry name" value="Hemerythrin-like"/>
</dbReference>
<dbReference type="PANTHER" id="PTHR35585:SF1">
    <property type="entry name" value="HHE DOMAIN PROTEIN (AFU_ORTHOLOGUE AFUA_4G00730)"/>
    <property type="match status" value="1"/>
</dbReference>
<name>A0ABR2IXU9_9PEZI</name>
<gene>
    <name evidence="2" type="ORF">PGQ11_007704</name>
</gene>
<reference evidence="2 3" key="1">
    <citation type="journal article" date="2024" name="IMA Fungus">
        <title>Apiospora arundinis, a panoply of carbohydrate-active enzymes and secondary metabolites.</title>
        <authorList>
            <person name="Sorensen T."/>
            <person name="Petersen C."/>
            <person name="Muurmann A.T."/>
            <person name="Christiansen J.V."/>
            <person name="Brundto M.L."/>
            <person name="Overgaard C.K."/>
            <person name="Boysen A.T."/>
            <person name="Wollenberg R.D."/>
            <person name="Larsen T.O."/>
            <person name="Sorensen J.L."/>
            <person name="Nielsen K.L."/>
            <person name="Sondergaard T.E."/>
        </authorList>
    </citation>
    <scope>NUCLEOTIDE SEQUENCE [LARGE SCALE GENOMIC DNA]</scope>
    <source>
        <strain evidence="2 3">AAU 773</strain>
    </source>
</reference>
<organism evidence="2 3">
    <name type="scientific">Apiospora arundinis</name>
    <dbReference type="NCBI Taxonomy" id="335852"/>
    <lineage>
        <taxon>Eukaryota</taxon>
        <taxon>Fungi</taxon>
        <taxon>Dikarya</taxon>
        <taxon>Ascomycota</taxon>
        <taxon>Pezizomycotina</taxon>
        <taxon>Sordariomycetes</taxon>
        <taxon>Xylariomycetidae</taxon>
        <taxon>Amphisphaeriales</taxon>
        <taxon>Apiosporaceae</taxon>
        <taxon>Apiospora</taxon>
    </lineage>
</organism>
<proteinExistence type="predicted"/>
<accession>A0ABR2IXU9</accession>
<dbReference type="Gene3D" id="1.20.120.520">
    <property type="entry name" value="nmb1532 protein domain like"/>
    <property type="match status" value="1"/>
</dbReference>
<comment type="caution">
    <text evidence="2">The sequence shown here is derived from an EMBL/GenBank/DDBJ whole genome shotgun (WGS) entry which is preliminary data.</text>
</comment>
<feature type="domain" description="Hemerythrin-like" evidence="1">
    <location>
        <begin position="35"/>
        <end position="154"/>
    </location>
</feature>
<evidence type="ECO:0000313" key="3">
    <source>
        <dbReference type="Proteomes" id="UP001390339"/>
    </source>
</evidence>
<keyword evidence="3" id="KW-1185">Reference proteome</keyword>
<evidence type="ECO:0000259" key="1">
    <source>
        <dbReference type="Pfam" id="PF01814"/>
    </source>
</evidence>
<sequence>MKLPGVRPLIRASPFQSALASAYKPMSTRIASLSTITDAITKDHRELREYYNEVILTRDADHRARYGNQFTWELARHSIAEELIVYPAMEKYMGAKGKQLADDDRAQHHRVKELLKEYQNLRADDHNHVNKIKELWQALSQHIKEEEEKDLPELEQAILNAEGEGDSEKLAKTFQRTKYFVPTRSHPSAGENPAFESVMGLMAAPMDKLADIFRKFPKEEDSLANWNKDAP</sequence>
<evidence type="ECO:0000313" key="2">
    <source>
        <dbReference type="EMBL" id="KAK8869126.1"/>
    </source>
</evidence>
<dbReference type="Pfam" id="PF01814">
    <property type="entry name" value="Hemerythrin"/>
    <property type="match status" value="1"/>
</dbReference>
<protein>
    <submittedName>
        <fullName evidence="2">Hemerythrin-like protein</fullName>
    </submittedName>
</protein>
<dbReference type="Proteomes" id="UP001390339">
    <property type="component" value="Unassembled WGS sequence"/>
</dbReference>
<dbReference type="EMBL" id="JAPCWZ010000004">
    <property type="protein sequence ID" value="KAK8869126.1"/>
    <property type="molecule type" value="Genomic_DNA"/>
</dbReference>
<dbReference type="PANTHER" id="PTHR35585">
    <property type="entry name" value="HHE DOMAIN PROTEIN (AFU_ORTHOLOGUE AFUA_4G00730)"/>
    <property type="match status" value="1"/>
</dbReference>